<dbReference type="OrthoDB" id="1066058at2"/>
<dbReference type="EMBL" id="CP015402">
    <property type="protein sequence ID" value="ANU63046.1"/>
    <property type="molecule type" value="Genomic_DNA"/>
</dbReference>
<gene>
    <name evidence="1" type="ORF">A4V02_04500</name>
</gene>
<dbReference type="AlphaFoldDB" id="A0A1B1S8B8"/>
<evidence type="ECO:0000313" key="2">
    <source>
        <dbReference type="Proteomes" id="UP000186351"/>
    </source>
</evidence>
<dbReference type="STRING" id="1796646.A4V02_04500"/>
<dbReference type="KEGG" id="pary:A4V02_04500"/>
<protein>
    <submittedName>
        <fullName evidence="1">Uncharacterized protein</fullName>
    </submittedName>
</protein>
<dbReference type="RefSeq" id="WP_068960406.1">
    <property type="nucleotide sequence ID" value="NZ_CAJTAP010000047.1"/>
</dbReference>
<sequence length="375" mass="44275">MPNYTTLRDVVPILEDLRQLTKVPLVAKQDTILYKRIAEATSKLCSIDIENAIIESHASGEIGKVQADQTRNYCAEIATRLLTFWSVFHTLDRERKNKSKADMIDGYESNHFLKDVEIFYICAAHYEYALKACHKIPVPDDWTIDKYKQEIEQFHMSETREGWLEKKREFLKKLQESVEYDEFLLKPSFDVYHELRSVCRRIFITVERYFPPCEIRLHPKCKETFIQKMQVPNGSYPAPEQPVKQNQTNTKSCRQWEEDLFPMLLVSELYEVCSDVFDSTETQFHSSLNLHGKHEPIKIRPKQKIKACYLISKLYEIVPAKHKAAWREDILAHLDIQWSYYEKKYCHPRGDDASVSSREYADEIDRILKNHKKRA</sequence>
<proteinExistence type="predicted"/>
<keyword evidence="2" id="KW-1185">Reference proteome</keyword>
<dbReference type="Proteomes" id="UP000186351">
    <property type="component" value="Chromosome"/>
</dbReference>
<reference evidence="2" key="1">
    <citation type="submission" date="2016-04" db="EMBL/GenBank/DDBJ databases">
        <title>Complete Genome Sequences of Twelve Strains of a Stable Defined Moderately Diverse Mouse Microbiota 2 (sDMDMm2).</title>
        <authorList>
            <person name="Uchimura Y."/>
            <person name="Wyss M."/>
            <person name="Brugiroux S."/>
            <person name="Limenitakis J.P."/>
            <person name="Stecher B."/>
            <person name="McCoy K.D."/>
            <person name="Macpherson A.J."/>
        </authorList>
    </citation>
    <scope>NUCLEOTIDE SEQUENCE [LARGE SCALE GENOMIC DNA]</scope>
    <source>
        <strain evidence="2">YL27</strain>
    </source>
</reference>
<accession>A0A1B1S8B8</accession>
<dbReference type="GeneID" id="65536108"/>
<name>A0A1B1S8B8_9BACT</name>
<organism evidence="1 2">
    <name type="scientific">Muribaculum intestinale</name>
    <dbReference type="NCBI Taxonomy" id="1796646"/>
    <lineage>
        <taxon>Bacteria</taxon>
        <taxon>Pseudomonadati</taxon>
        <taxon>Bacteroidota</taxon>
        <taxon>Bacteroidia</taxon>
        <taxon>Bacteroidales</taxon>
        <taxon>Muribaculaceae</taxon>
        <taxon>Muribaculum</taxon>
    </lineage>
</organism>
<accession>A0A1Z2XKD5</accession>
<evidence type="ECO:0000313" key="1">
    <source>
        <dbReference type="EMBL" id="ANU63046.1"/>
    </source>
</evidence>